<dbReference type="InterPro" id="IPR011990">
    <property type="entry name" value="TPR-like_helical_dom_sf"/>
</dbReference>
<feature type="region of interest" description="Disordered" evidence="1">
    <location>
        <begin position="89"/>
        <end position="108"/>
    </location>
</feature>
<dbReference type="InterPro" id="IPR057352">
    <property type="entry name" value="TPR_TmcB/C"/>
</dbReference>
<dbReference type="EMBL" id="PJQY01001778">
    <property type="protein sequence ID" value="PQP99737.1"/>
    <property type="molecule type" value="Genomic_DNA"/>
</dbReference>
<dbReference type="SUPFAM" id="SSF48452">
    <property type="entry name" value="TPR-like"/>
    <property type="match status" value="1"/>
</dbReference>
<keyword evidence="4" id="KW-1185">Reference proteome</keyword>
<dbReference type="STRING" id="2094558.A0A314Y6H6"/>
<dbReference type="OrthoDB" id="439046at2759"/>
<proteinExistence type="predicted"/>
<dbReference type="AlphaFoldDB" id="A0A314Y6H6"/>
<dbReference type="Pfam" id="PF25474">
    <property type="entry name" value="TPR_TmcB"/>
    <property type="match status" value="1"/>
</dbReference>
<comment type="caution">
    <text evidence="3">The sequence shown here is derived from an EMBL/GenBank/DDBJ whole genome shotgun (WGS) entry which is preliminary data.</text>
</comment>
<evidence type="ECO:0000313" key="3">
    <source>
        <dbReference type="EMBL" id="PQP99737.1"/>
    </source>
</evidence>
<feature type="domain" description="TmcB/TmcC TPR repeats" evidence="2">
    <location>
        <begin position="117"/>
        <end position="162"/>
    </location>
</feature>
<gene>
    <name evidence="3" type="ORF">Pyn_37609</name>
</gene>
<organism evidence="3 4">
    <name type="scientific">Prunus yedoensis var. nudiflora</name>
    <dbReference type="NCBI Taxonomy" id="2094558"/>
    <lineage>
        <taxon>Eukaryota</taxon>
        <taxon>Viridiplantae</taxon>
        <taxon>Streptophyta</taxon>
        <taxon>Embryophyta</taxon>
        <taxon>Tracheophyta</taxon>
        <taxon>Spermatophyta</taxon>
        <taxon>Magnoliopsida</taxon>
        <taxon>eudicotyledons</taxon>
        <taxon>Gunneridae</taxon>
        <taxon>Pentapetalae</taxon>
        <taxon>rosids</taxon>
        <taxon>fabids</taxon>
        <taxon>Rosales</taxon>
        <taxon>Rosaceae</taxon>
        <taxon>Amygdaloideae</taxon>
        <taxon>Amygdaleae</taxon>
        <taxon>Prunus</taxon>
    </lineage>
</organism>
<reference evidence="3 4" key="1">
    <citation type="submission" date="2018-02" db="EMBL/GenBank/DDBJ databases">
        <title>Draft genome of wild Prunus yedoensis var. nudiflora.</title>
        <authorList>
            <person name="Baek S."/>
            <person name="Kim J.-H."/>
            <person name="Choi K."/>
            <person name="Kim G.-B."/>
            <person name="Cho A."/>
            <person name="Jang H."/>
            <person name="Shin C.-H."/>
            <person name="Yu H.-J."/>
            <person name="Mun J.-H."/>
        </authorList>
    </citation>
    <scope>NUCLEOTIDE SEQUENCE [LARGE SCALE GENOMIC DNA]</scope>
    <source>
        <strain evidence="4">cv. Jeju island</strain>
        <tissue evidence="3">Leaf</tissue>
    </source>
</reference>
<dbReference type="Proteomes" id="UP000250321">
    <property type="component" value="Unassembled WGS sequence"/>
</dbReference>
<dbReference type="PANTHER" id="PTHR26312:SF123">
    <property type="entry name" value="TETRATRICOPEPTIDE REPEAT (TPR)-LIKE SUPERFAMILY PROTEIN"/>
    <property type="match status" value="1"/>
</dbReference>
<dbReference type="Gene3D" id="1.25.40.10">
    <property type="entry name" value="Tetratricopeptide repeat domain"/>
    <property type="match status" value="1"/>
</dbReference>
<accession>A0A314Y6H6</accession>
<evidence type="ECO:0000256" key="1">
    <source>
        <dbReference type="SAM" id="MobiDB-lite"/>
    </source>
</evidence>
<dbReference type="PANTHER" id="PTHR26312">
    <property type="entry name" value="TETRATRICOPEPTIDE REPEAT PROTEIN 5"/>
    <property type="match status" value="1"/>
</dbReference>
<evidence type="ECO:0000313" key="4">
    <source>
        <dbReference type="Proteomes" id="UP000250321"/>
    </source>
</evidence>
<sequence length="246" mass="27335">MEAIMIQTGSILAQSPTLPGSPRVSLSRNDSLSSVFSGARSTIGSPRISLHFNVNRPRDKIFRRAMSESDILRSDTDILQSETHFPAKSNSLPEEELRFPGGDRGVNALSTVDEGEQKKIGDYYQEMLKSNPGDPLLLRNYGKFLHEVENDVVGAEECYCRAILASPGDGDLLSLYAKLIWETHRDEERAKSYYEQAVSASPDDCMVLGSYASFMWEAEEDEEEENEEINPNVQVSAAPALLVHAF</sequence>
<name>A0A314Y6H6_PRUYE</name>
<evidence type="ECO:0000259" key="2">
    <source>
        <dbReference type="Pfam" id="PF25474"/>
    </source>
</evidence>
<protein>
    <recommendedName>
        <fullName evidence="2">TmcB/TmcC TPR repeats domain-containing protein</fullName>
    </recommendedName>
</protein>